<gene>
    <name evidence="10" type="ORF">BSZ32_13120</name>
</gene>
<evidence type="ECO:0000256" key="5">
    <source>
        <dbReference type="ARBA" id="ARBA00022984"/>
    </source>
</evidence>
<protein>
    <recommendedName>
        <fullName evidence="9">L,D-TPase catalytic domain-containing protein</fullName>
    </recommendedName>
</protein>
<feature type="active site" description="Proton donor/acceptor" evidence="7">
    <location>
        <position position="385"/>
    </location>
</feature>
<feature type="compositionally biased region" description="Polar residues" evidence="8">
    <location>
        <begin position="258"/>
        <end position="268"/>
    </location>
</feature>
<dbReference type="OrthoDB" id="9787225at2"/>
<dbReference type="PROSITE" id="PS52029">
    <property type="entry name" value="LD_TPASE"/>
    <property type="match status" value="1"/>
</dbReference>
<evidence type="ECO:0000313" key="10">
    <source>
        <dbReference type="EMBL" id="PQJ29334.1"/>
    </source>
</evidence>
<dbReference type="PANTHER" id="PTHR30582">
    <property type="entry name" value="L,D-TRANSPEPTIDASE"/>
    <property type="match status" value="1"/>
</dbReference>
<keyword evidence="6 7" id="KW-0961">Cell wall biogenesis/degradation</keyword>
<keyword evidence="4 7" id="KW-0133">Cell shape</keyword>
<evidence type="ECO:0000256" key="7">
    <source>
        <dbReference type="PROSITE-ProRule" id="PRU01373"/>
    </source>
</evidence>
<dbReference type="InterPro" id="IPR005490">
    <property type="entry name" value="LD_TPept_cat_dom"/>
</dbReference>
<dbReference type="GO" id="GO:0005576">
    <property type="term" value="C:extracellular region"/>
    <property type="evidence" value="ECO:0007669"/>
    <property type="project" value="TreeGrafter"/>
</dbReference>
<dbReference type="CDD" id="cd16913">
    <property type="entry name" value="YkuD_like"/>
    <property type="match status" value="1"/>
</dbReference>
<keyword evidence="5 7" id="KW-0573">Peptidoglycan synthesis</keyword>
<accession>A0A2S7U4L4</accession>
<dbReference type="InterPro" id="IPR038063">
    <property type="entry name" value="Transpep_catalytic_dom"/>
</dbReference>
<proteinExistence type="inferred from homology"/>
<dbReference type="Proteomes" id="UP000239907">
    <property type="component" value="Unassembled WGS sequence"/>
</dbReference>
<evidence type="ECO:0000313" key="11">
    <source>
        <dbReference type="Proteomes" id="UP000239907"/>
    </source>
</evidence>
<evidence type="ECO:0000256" key="1">
    <source>
        <dbReference type="ARBA" id="ARBA00004752"/>
    </source>
</evidence>
<dbReference type="GO" id="GO:0018104">
    <property type="term" value="P:peptidoglycan-protein cross-linking"/>
    <property type="evidence" value="ECO:0007669"/>
    <property type="project" value="TreeGrafter"/>
</dbReference>
<comment type="similarity">
    <text evidence="2">Belongs to the YkuD family.</text>
</comment>
<evidence type="ECO:0000256" key="6">
    <source>
        <dbReference type="ARBA" id="ARBA00023316"/>
    </source>
</evidence>
<feature type="region of interest" description="Disordered" evidence="8">
    <location>
        <begin position="249"/>
        <end position="271"/>
    </location>
</feature>
<organism evidence="10 11">
    <name type="scientific">Rubritalea profundi</name>
    <dbReference type="NCBI Taxonomy" id="1658618"/>
    <lineage>
        <taxon>Bacteria</taxon>
        <taxon>Pseudomonadati</taxon>
        <taxon>Verrucomicrobiota</taxon>
        <taxon>Verrucomicrobiia</taxon>
        <taxon>Verrucomicrobiales</taxon>
        <taxon>Rubritaleaceae</taxon>
        <taxon>Rubritalea</taxon>
    </lineage>
</organism>
<evidence type="ECO:0000256" key="3">
    <source>
        <dbReference type="ARBA" id="ARBA00022679"/>
    </source>
</evidence>
<dbReference type="SUPFAM" id="SSF141523">
    <property type="entry name" value="L,D-transpeptidase catalytic domain-like"/>
    <property type="match status" value="1"/>
</dbReference>
<dbReference type="GO" id="GO:0008360">
    <property type="term" value="P:regulation of cell shape"/>
    <property type="evidence" value="ECO:0007669"/>
    <property type="project" value="UniProtKB-UniRule"/>
</dbReference>
<dbReference type="Gene3D" id="2.40.440.10">
    <property type="entry name" value="L,D-transpeptidase catalytic domain-like"/>
    <property type="match status" value="1"/>
</dbReference>
<dbReference type="AlphaFoldDB" id="A0A2S7U4L4"/>
<feature type="active site" description="Nucleophile" evidence="7">
    <location>
        <position position="401"/>
    </location>
</feature>
<comment type="caution">
    <text evidence="10">The sequence shown here is derived from an EMBL/GenBank/DDBJ whole genome shotgun (WGS) entry which is preliminary data.</text>
</comment>
<dbReference type="UniPathway" id="UPA00219"/>
<evidence type="ECO:0000259" key="9">
    <source>
        <dbReference type="PROSITE" id="PS52029"/>
    </source>
</evidence>
<keyword evidence="3" id="KW-0808">Transferase</keyword>
<name>A0A2S7U4L4_9BACT</name>
<evidence type="ECO:0000256" key="4">
    <source>
        <dbReference type="ARBA" id="ARBA00022960"/>
    </source>
</evidence>
<keyword evidence="11" id="KW-1185">Reference proteome</keyword>
<dbReference type="InterPro" id="IPR050979">
    <property type="entry name" value="LD-transpeptidase"/>
</dbReference>
<sequence>MPNIRLLILTLFFIPLTLLALEPAKLVQVEAPSITLEAPKPVIPPADTAPPRAQMVDEVSGDDLKIPHEREEIARLQIYLDQQDFGPGVLDGKMGTFTKMAIEAYNKKFGRKDSEWDKVKEDSKQQVPNLYATAIVPEVVTKFVDTSFRWGSNRGYQSTRKDMPYRSVAEFMAERYHTTEDFLKLINGKKLIDNAGIRTAMRVPNVEPFRIEIMAHGRTYKSDPILSSRWAVIDTKQFQIRVYEPLEPISPTAPATELGNSELPSTPETPAEKPIRISIVNSPDPGSPRAMIVEDDPEPEQNLTIHDEHRATIVAAYPITPGKPQFIRYGTWTMKNSIEFPTWRFDDSLLKTGQRSTTSLTIPAGPNNPVGVHWMGLSRPGIGIHGTNRPDKIGRGRSAGCIRMANWDATKLPKIIRPGATVIIK</sequence>
<dbReference type="GO" id="GO:0071972">
    <property type="term" value="F:peptidoglycan L,D-transpeptidase activity"/>
    <property type="evidence" value="ECO:0007669"/>
    <property type="project" value="TreeGrafter"/>
</dbReference>
<comment type="pathway">
    <text evidence="1 7">Cell wall biogenesis; peptidoglycan biosynthesis.</text>
</comment>
<evidence type="ECO:0000256" key="2">
    <source>
        <dbReference type="ARBA" id="ARBA00005992"/>
    </source>
</evidence>
<dbReference type="RefSeq" id="WP_105043832.1">
    <property type="nucleotide sequence ID" value="NZ_MQWA01000001.1"/>
</dbReference>
<reference evidence="10 11" key="1">
    <citation type="submission" date="2016-12" db="EMBL/GenBank/DDBJ databases">
        <title>Study of bacterial adaptation to deep sea.</title>
        <authorList>
            <person name="Song J."/>
            <person name="Yoshizawa S."/>
            <person name="Kogure K."/>
        </authorList>
    </citation>
    <scope>NUCLEOTIDE SEQUENCE [LARGE SCALE GENOMIC DNA]</scope>
    <source>
        <strain evidence="10 11">SAORIC-165</strain>
    </source>
</reference>
<feature type="domain" description="L,D-TPase catalytic" evidence="9">
    <location>
        <begin position="292"/>
        <end position="425"/>
    </location>
</feature>
<evidence type="ECO:0000256" key="8">
    <source>
        <dbReference type="SAM" id="MobiDB-lite"/>
    </source>
</evidence>
<dbReference type="GO" id="GO:0071555">
    <property type="term" value="P:cell wall organization"/>
    <property type="evidence" value="ECO:0007669"/>
    <property type="project" value="UniProtKB-UniRule"/>
</dbReference>
<dbReference type="EMBL" id="MQWA01000001">
    <property type="protein sequence ID" value="PQJ29334.1"/>
    <property type="molecule type" value="Genomic_DNA"/>
</dbReference>
<dbReference type="PANTHER" id="PTHR30582:SF30">
    <property type="entry name" value="BLR4375 PROTEIN"/>
    <property type="match status" value="1"/>
</dbReference>
<dbReference type="GO" id="GO:0016740">
    <property type="term" value="F:transferase activity"/>
    <property type="evidence" value="ECO:0007669"/>
    <property type="project" value="UniProtKB-KW"/>
</dbReference>
<dbReference type="Pfam" id="PF03734">
    <property type="entry name" value="YkuD"/>
    <property type="match status" value="1"/>
</dbReference>